<evidence type="ECO:0000313" key="2">
    <source>
        <dbReference type="WBParaSite" id="RSKR_0001024100.1"/>
    </source>
</evidence>
<organism evidence="1 2">
    <name type="scientific">Rhabditophanes sp. KR3021</name>
    <dbReference type="NCBI Taxonomy" id="114890"/>
    <lineage>
        <taxon>Eukaryota</taxon>
        <taxon>Metazoa</taxon>
        <taxon>Ecdysozoa</taxon>
        <taxon>Nematoda</taxon>
        <taxon>Chromadorea</taxon>
        <taxon>Rhabditida</taxon>
        <taxon>Tylenchina</taxon>
        <taxon>Panagrolaimomorpha</taxon>
        <taxon>Strongyloidoidea</taxon>
        <taxon>Alloionematidae</taxon>
        <taxon>Rhabditophanes</taxon>
    </lineage>
</organism>
<sequence>MKKEIGQEKQHFFEKKMTAGVLNMKFMKKTKNKVNDFKDRQRSKDIADNVINKFDPKGVSEISAKYKSIEESGGQGQGIVYICEDSYTKLQDLNFGRFSFQSCNPEVEKLMKYYDNQKKGIIEEEDYEHMEQKDVSDGAFVETMGSSGLRKKFGAFEKKKEKNARKSDPGIEWLKKSQIALTTDFIAIAHIKKFVILKPNGKQGTITGLICLAEIGFTDDLHYIRSIYLIPVAGLGASDKSICLWTCLVVGLASGEALFFTEKGDLIYMEKVSKLPIKKIDFGTSLVEGSQELTFLCKNRLVIFEGMGLLKALTAARSLIAKKEKTVEEISNDLSVPFHVIYLELGLYSEDFQITRPNKPALFDTLVTASYSREAENAVLTNTNLPYYSTYLTTSPNHIAVFNWWDKDSERSLVQEGINYLKDAVKQSVASYIPSFGIRSYLGFGGEDKKKKKHAKDGDFTYSYSNISMQDHGRKGERVFMAPEPWKYALICDNLARISLVDTKSAKIVRMWKGYREAKCAFIQNFGFIDTKNDRIKSKALFVAIYLPRRAIIEVWPLKRGPRVAAFNAHKTGRLLPIQNQMLCLDSTLSFYYYTKLAAYFSPNGDVNILGVPFSMAVSRENDGNAHDDCVIRQIKYLVKPHLLEHEKWLELVEKLRFPLNVKMVYDKLVHDDKHDVSLKILVTEKLLEKSGDDILKNHLESFLVYLKAFVLIEERMKLAEVEGEEGVNSLVKIHLPIEMEEEIREVFKLSLLNVKKEASNSLPLSSYLKILATSTLSFQSKHEDHQLVLEFGRFLFYPALSGRMTFKELLTMSNNLFTDPFVLIQIYTTYFVSESNTLNELNTVSYGLPIFLRLMSQVPNCQQLSLGIFVDEAIQSTFVARNAMSLTILFIFYASRPTHVFKENTGEEETTTGEEDEICPEEETFEDVDLNQEILYLNLKQLVLLTWLSILPHTQPVFLRLIRRKNLSFYREWIGMWLSQFHDGPAAILTAFTDESDIIEHVKPNQLDPVPGHLIYDSMSLLAIDKNLWELPLRRVFNSFKLSITPSILFADVAWESASRWSKEKQRNISKLFACINSIRILRFYPEIVHGIGFMIWDNFVKTPLQLLFTLMNELGEMPDEERLIEIVGVSELEVGEFVGCVMNLLELIQIAINQTDSSNRPVFVYEEFYQRFFDMGRVGKDRIQKDTLLEICVAKKPANYHLVMHHIHLVQVMYLQLELRILSRPRFMFDNAGYMAMFQSFHSHPLLPMENVDAFVRKKRQDFMEEAVGCVALEEDEYANKFWPIILGVSRDWDLDIDMLRTKEIVICYKHNEDDKGSRNMTGVANCHLLVKQLLPIVAFRIKCILEVRKDIDSLVKYQLIKLRTASAYIETLSVDEMENKVYDPRKIERLANRLLNIWKNLPLRHSISDFESVRHLLSSFIEIVSMIHDV</sequence>
<protein>
    <submittedName>
        <fullName evidence="2">CNH domain-containing protein</fullName>
    </submittedName>
</protein>
<dbReference type="WBParaSite" id="RSKR_0001024100.1">
    <property type="protein sequence ID" value="RSKR_0001024100.1"/>
    <property type="gene ID" value="RSKR_0001024100"/>
</dbReference>
<proteinExistence type="predicted"/>
<dbReference type="Proteomes" id="UP000095286">
    <property type="component" value="Unplaced"/>
</dbReference>
<accession>A0AC35UD05</accession>
<reference evidence="2" key="1">
    <citation type="submission" date="2016-11" db="UniProtKB">
        <authorList>
            <consortium name="WormBaseParasite"/>
        </authorList>
    </citation>
    <scope>IDENTIFICATION</scope>
    <source>
        <strain evidence="2">KR3021</strain>
    </source>
</reference>
<evidence type="ECO:0000313" key="1">
    <source>
        <dbReference type="Proteomes" id="UP000095286"/>
    </source>
</evidence>
<name>A0AC35UD05_9BILA</name>